<keyword evidence="3" id="KW-1185">Reference proteome</keyword>
<accession>A0A2G9S383</accession>
<dbReference type="EMBL" id="KV927611">
    <property type="protein sequence ID" value="PIO34619.1"/>
    <property type="molecule type" value="Genomic_DNA"/>
</dbReference>
<protein>
    <submittedName>
        <fullName evidence="2">Uncharacterized protein</fullName>
    </submittedName>
</protein>
<feature type="region of interest" description="Disordered" evidence="1">
    <location>
        <begin position="202"/>
        <end position="228"/>
    </location>
</feature>
<evidence type="ECO:0000313" key="2">
    <source>
        <dbReference type="EMBL" id="PIO34619.1"/>
    </source>
</evidence>
<gene>
    <name evidence="2" type="ORF">AB205_0098540</name>
</gene>
<name>A0A2G9S383_AQUCT</name>
<sequence>TPRLLQVDSHAGKGIQQDTTSACVGALSPMATVLEQFLTQIVTNSFTFIQSILVDSQPTELPVSLNRLADSQQLNPVNSSHFSIFLKRHPRFTAGSLAWHSRYSSSITPLAGFLAWHLLKLPNSSPSPVGGNTAPWSLIQGGWSYSSDSFPSTPNHKWFSSWQNCHFWLDYKPQSQPYAALLLLDRLSDSLAARCAWDRPKLQPSSPTHIHPDSSPGGTEPDHLTSFK</sequence>
<proteinExistence type="predicted"/>
<dbReference type="AlphaFoldDB" id="A0A2G9S383"/>
<feature type="non-terminal residue" evidence="2">
    <location>
        <position position="1"/>
    </location>
</feature>
<organism evidence="2 3">
    <name type="scientific">Aquarana catesbeiana</name>
    <name type="common">American bullfrog</name>
    <name type="synonym">Rana catesbeiana</name>
    <dbReference type="NCBI Taxonomy" id="8400"/>
    <lineage>
        <taxon>Eukaryota</taxon>
        <taxon>Metazoa</taxon>
        <taxon>Chordata</taxon>
        <taxon>Craniata</taxon>
        <taxon>Vertebrata</taxon>
        <taxon>Euteleostomi</taxon>
        <taxon>Amphibia</taxon>
        <taxon>Batrachia</taxon>
        <taxon>Anura</taxon>
        <taxon>Neobatrachia</taxon>
        <taxon>Ranoidea</taxon>
        <taxon>Ranidae</taxon>
        <taxon>Aquarana</taxon>
    </lineage>
</organism>
<dbReference type="Proteomes" id="UP000228934">
    <property type="component" value="Unassembled WGS sequence"/>
</dbReference>
<evidence type="ECO:0000256" key="1">
    <source>
        <dbReference type="SAM" id="MobiDB-lite"/>
    </source>
</evidence>
<reference evidence="3" key="1">
    <citation type="journal article" date="2017" name="Nat. Commun.">
        <title>The North American bullfrog draft genome provides insight into hormonal regulation of long noncoding RNA.</title>
        <authorList>
            <person name="Hammond S.A."/>
            <person name="Warren R.L."/>
            <person name="Vandervalk B.P."/>
            <person name="Kucuk E."/>
            <person name="Khan H."/>
            <person name="Gibb E.A."/>
            <person name="Pandoh P."/>
            <person name="Kirk H."/>
            <person name="Zhao Y."/>
            <person name="Jones M."/>
            <person name="Mungall A.J."/>
            <person name="Coope R."/>
            <person name="Pleasance S."/>
            <person name="Moore R.A."/>
            <person name="Holt R.A."/>
            <person name="Round J.M."/>
            <person name="Ohora S."/>
            <person name="Walle B.V."/>
            <person name="Veldhoen N."/>
            <person name="Helbing C.C."/>
            <person name="Birol I."/>
        </authorList>
    </citation>
    <scope>NUCLEOTIDE SEQUENCE [LARGE SCALE GENOMIC DNA]</scope>
</reference>
<evidence type="ECO:0000313" key="3">
    <source>
        <dbReference type="Proteomes" id="UP000228934"/>
    </source>
</evidence>